<gene>
    <name evidence="2" type="ORF">GCK32_013833</name>
</gene>
<accession>A0AAN8J0S7</accession>
<dbReference type="Proteomes" id="UP001331761">
    <property type="component" value="Unassembled WGS sequence"/>
</dbReference>
<feature type="chain" id="PRO_5042831502" evidence="1">
    <location>
        <begin position="18"/>
        <end position="207"/>
    </location>
</feature>
<protein>
    <submittedName>
        <fullName evidence="2">Uncharacterized protein</fullName>
    </submittedName>
</protein>
<dbReference type="EMBL" id="WIXE01016365">
    <property type="protein sequence ID" value="KAK5972724.1"/>
    <property type="molecule type" value="Genomic_DNA"/>
</dbReference>
<reference evidence="2 3" key="1">
    <citation type="submission" date="2019-10" db="EMBL/GenBank/DDBJ databases">
        <title>Assembly and Annotation for the nematode Trichostrongylus colubriformis.</title>
        <authorList>
            <person name="Martin J."/>
        </authorList>
    </citation>
    <scope>NUCLEOTIDE SEQUENCE [LARGE SCALE GENOMIC DNA]</scope>
    <source>
        <strain evidence="2">G859</strain>
        <tissue evidence="2">Whole worm</tissue>
    </source>
</reference>
<feature type="signal peptide" evidence="1">
    <location>
        <begin position="1"/>
        <end position="17"/>
    </location>
</feature>
<comment type="caution">
    <text evidence="2">The sequence shown here is derived from an EMBL/GenBank/DDBJ whole genome shotgun (WGS) entry which is preliminary data.</text>
</comment>
<evidence type="ECO:0000256" key="1">
    <source>
        <dbReference type="SAM" id="SignalP"/>
    </source>
</evidence>
<name>A0AAN8J0S7_TRICO</name>
<evidence type="ECO:0000313" key="2">
    <source>
        <dbReference type="EMBL" id="KAK5972724.1"/>
    </source>
</evidence>
<keyword evidence="3" id="KW-1185">Reference proteome</keyword>
<keyword evidence="1" id="KW-0732">Signal</keyword>
<organism evidence="2 3">
    <name type="scientific">Trichostrongylus colubriformis</name>
    <name type="common">Black scour worm</name>
    <dbReference type="NCBI Taxonomy" id="6319"/>
    <lineage>
        <taxon>Eukaryota</taxon>
        <taxon>Metazoa</taxon>
        <taxon>Ecdysozoa</taxon>
        <taxon>Nematoda</taxon>
        <taxon>Chromadorea</taxon>
        <taxon>Rhabditida</taxon>
        <taxon>Rhabditina</taxon>
        <taxon>Rhabditomorpha</taxon>
        <taxon>Strongyloidea</taxon>
        <taxon>Trichostrongylidae</taxon>
        <taxon>Trichostrongylus</taxon>
    </lineage>
</organism>
<proteinExistence type="predicted"/>
<evidence type="ECO:0000313" key="3">
    <source>
        <dbReference type="Proteomes" id="UP001331761"/>
    </source>
</evidence>
<dbReference type="AlphaFoldDB" id="A0AAN8J0S7"/>
<sequence>MFLIFTVLSVIIADVNGEYPASQKGNNINSTALVLRHPECNPSYIPDVLRSTITIPICAPDVESTFKLFNEKWIENPIWDDGIASEAYKEAVKRRRTDADFKLRDEWLWSKAKSNQTTLIQKLKRRLRIGPILQKDFFSTLHDWLSGELDKPVAIPKNIYYGCNGFFATGGPVDAMTTEQISLTNVTILLDEDGRASKWYLSIVAPE</sequence>